<protein>
    <recommendedName>
        <fullName evidence="1">F-box associated beta-propeller type 1 domain-containing protein</fullName>
    </recommendedName>
</protein>
<proteinExistence type="predicted"/>
<reference evidence="2 3" key="1">
    <citation type="journal article" date="2021" name="Commun. Biol.">
        <title>The genome of Shorea leprosula (Dipterocarpaceae) highlights the ecological relevance of drought in aseasonal tropical rainforests.</title>
        <authorList>
            <person name="Ng K.K.S."/>
            <person name="Kobayashi M.J."/>
            <person name="Fawcett J.A."/>
            <person name="Hatakeyama M."/>
            <person name="Paape T."/>
            <person name="Ng C.H."/>
            <person name="Ang C.C."/>
            <person name="Tnah L.H."/>
            <person name="Lee C.T."/>
            <person name="Nishiyama T."/>
            <person name="Sese J."/>
            <person name="O'Brien M.J."/>
            <person name="Copetti D."/>
            <person name="Mohd Noor M.I."/>
            <person name="Ong R.C."/>
            <person name="Putra M."/>
            <person name="Sireger I.Z."/>
            <person name="Indrioko S."/>
            <person name="Kosugi Y."/>
            <person name="Izuno A."/>
            <person name="Isagi Y."/>
            <person name="Lee S.L."/>
            <person name="Shimizu K.K."/>
        </authorList>
    </citation>
    <scope>NUCLEOTIDE SEQUENCE [LARGE SCALE GENOMIC DNA]</scope>
    <source>
        <strain evidence="2">214</strain>
    </source>
</reference>
<dbReference type="Pfam" id="PF07734">
    <property type="entry name" value="FBA_1"/>
    <property type="match status" value="1"/>
</dbReference>
<feature type="domain" description="F-box associated beta-propeller type 1" evidence="1">
    <location>
        <begin position="24"/>
        <end position="94"/>
    </location>
</feature>
<name>A0AAV5KYL0_9ROSI</name>
<dbReference type="NCBIfam" id="TIGR01640">
    <property type="entry name" value="F_box_assoc_1"/>
    <property type="match status" value="1"/>
</dbReference>
<organism evidence="2 3">
    <name type="scientific">Rubroshorea leprosula</name>
    <dbReference type="NCBI Taxonomy" id="152421"/>
    <lineage>
        <taxon>Eukaryota</taxon>
        <taxon>Viridiplantae</taxon>
        <taxon>Streptophyta</taxon>
        <taxon>Embryophyta</taxon>
        <taxon>Tracheophyta</taxon>
        <taxon>Spermatophyta</taxon>
        <taxon>Magnoliopsida</taxon>
        <taxon>eudicotyledons</taxon>
        <taxon>Gunneridae</taxon>
        <taxon>Pentapetalae</taxon>
        <taxon>rosids</taxon>
        <taxon>malvids</taxon>
        <taxon>Malvales</taxon>
        <taxon>Dipterocarpaceae</taxon>
        <taxon>Rubroshorea</taxon>
    </lineage>
</organism>
<dbReference type="InterPro" id="IPR052361">
    <property type="entry name" value="F-box_domain"/>
</dbReference>
<evidence type="ECO:0000259" key="1">
    <source>
        <dbReference type="Pfam" id="PF07734"/>
    </source>
</evidence>
<dbReference type="PANTHER" id="PTHR31790:SF609">
    <property type="entry name" value="F-BOX PROTEIN CPR30-LIKE"/>
    <property type="match status" value="1"/>
</dbReference>
<dbReference type="AlphaFoldDB" id="A0AAV5KYL0"/>
<evidence type="ECO:0000313" key="3">
    <source>
        <dbReference type="Proteomes" id="UP001054252"/>
    </source>
</evidence>
<evidence type="ECO:0000313" key="2">
    <source>
        <dbReference type="EMBL" id="GKV30070.1"/>
    </source>
</evidence>
<accession>A0AAV5KYL0</accession>
<dbReference type="Proteomes" id="UP001054252">
    <property type="component" value="Unassembled WGS sequence"/>
</dbReference>
<keyword evidence="3" id="KW-1185">Reference proteome</keyword>
<dbReference type="InterPro" id="IPR017451">
    <property type="entry name" value="F-box-assoc_interact_dom"/>
</dbReference>
<dbReference type="InterPro" id="IPR006527">
    <property type="entry name" value="F-box-assoc_dom_typ1"/>
</dbReference>
<dbReference type="PANTHER" id="PTHR31790">
    <property type="entry name" value="OS02G0783600 PROTEIN"/>
    <property type="match status" value="1"/>
</dbReference>
<sequence length="110" mass="12705">MAVQVELSWDLVPAQHWEECYDVVDHCNGLLCVSCRCQKNSGVIVWNPSKEEKRLRAPDQLHVEKRREYFGFGYNSANDDYKVVLVTTFENKPAKIHSLALKIDEFMGNC</sequence>
<gene>
    <name evidence="2" type="ORF">SLEP1_g38931</name>
</gene>
<comment type="caution">
    <text evidence="2">The sequence shown here is derived from an EMBL/GenBank/DDBJ whole genome shotgun (WGS) entry which is preliminary data.</text>
</comment>
<dbReference type="EMBL" id="BPVZ01000085">
    <property type="protein sequence ID" value="GKV30070.1"/>
    <property type="molecule type" value="Genomic_DNA"/>
</dbReference>